<dbReference type="Proteomes" id="UP001551675">
    <property type="component" value="Unassembled WGS sequence"/>
</dbReference>
<dbReference type="RefSeq" id="WP_358139583.1">
    <property type="nucleotide sequence ID" value="NZ_JBFALK010000024.1"/>
</dbReference>
<evidence type="ECO:0008006" key="4">
    <source>
        <dbReference type="Google" id="ProtNLM"/>
    </source>
</evidence>
<sequence length="179" mass="19305">MTRTTPTRVPAPTAGAEAPPQPRKESGRRPIIRAAVRGAIGAMAMSGLRQAMVALGLVERVPPESLLRRIVPSIFHSVPPRRRPALVEFAHWTYGAAGGAVFGALPRAIRERPWAGPVYGLLVWGAFEGALAPAVGLAQEKSHDPVERSMLLVDHLLYGVVVAASPWPHHDTPVTEDEW</sequence>
<name>A0ABV3GQD9_MICGL</name>
<gene>
    <name evidence="2" type="ORF">AB0I59_34395</name>
</gene>
<organism evidence="2 3">
    <name type="scientific">Microtetraspora glauca</name>
    <dbReference type="NCBI Taxonomy" id="1996"/>
    <lineage>
        <taxon>Bacteria</taxon>
        <taxon>Bacillati</taxon>
        <taxon>Actinomycetota</taxon>
        <taxon>Actinomycetes</taxon>
        <taxon>Streptosporangiales</taxon>
        <taxon>Streptosporangiaceae</taxon>
        <taxon>Microtetraspora</taxon>
    </lineage>
</organism>
<evidence type="ECO:0000256" key="1">
    <source>
        <dbReference type="SAM" id="MobiDB-lite"/>
    </source>
</evidence>
<proteinExistence type="predicted"/>
<reference evidence="2 3" key="1">
    <citation type="submission" date="2024-06" db="EMBL/GenBank/DDBJ databases">
        <title>The Natural Products Discovery Center: Release of the First 8490 Sequenced Strains for Exploring Actinobacteria Biosynthetic Diversity.</title>
        <authorList>
            <person name="Kalkreuter E."/>
            <person name="Kautsar S.A."/>
            <person name="Yang D."/>
            <person name="Bader C.D."/>
            <person name="Teijaro C.N."/>
            <person name="Fluegel L."/>
            <person name="Davis C.M."/>
            <person name="Simpson J.R."/>
            <person name="Lauterbach L."/>
            <person name="Steele A.D."/>
            <person name="Gui C."/>
            <person name="Meng S."/>
            <person name="Li G."/>
            <person name="Viehrig K."/>
            <person name="Ye F."/>
            <person name="Su P."/>
            <person name="Kiefer A.F."/>
            <person name="Nichols A."/>
            <person name="Cepeda A.J."/>
            <person name="Yan W."/>
            <person name="Fan B."/>
            <person name="Jiang Y."/>
            <person name="Adhikari A."/>
            <person name="Zheng C.-J."/>
            <person name="Schuster L."/>
            <person name="Cowan T.M."/>
            <person name="Smanski M.J."/>
            <person name="Chevrette M.G."/>
            <person name="De Carvalho L.P.S."/>
            <person name="Shen B."/>
        </authorList>
    </citation>
    <scope>NUCLEOTIDE SEQUENCE [LARGE SCALE GENOMIC DNA]</scope>
    <source>
        <strain evidence="2 3">NPDC050100</strain>
    </source>
</reference>
<feature type="compositionally biased region" description="Low complexity" evidence="1">
    <location>
        <begin position="1"/>
        <end position="14"/>
    </location>
</feature>
<feature type="region of interest" description="Disordered" evidence="1">
    <location>
        <begin position="1"/>
        <end position="30"/>
    </location>
</feature>
<dbReference type="EMBL" id="JBFALK010000024">
    <property type="protein sequence ID" value="MEV0973717.1"/>
    <property type="molecule type" value="Genomic_DNA"/>
</dbReference>
<comment type="caution">
    <text evidence="2">The sequence shown here is derived from an EMBL/GenBank/DDBJ whole genome shotgun (WGS) entry which is preliminary data.</text>
</comment>
<evidence type="ECO:0000313" key="2">
    <source>
        <dbReference type="EMBL" id="MEV0973717.1"/>
    </source>
</evidence>
<evidence type="ECO:0000313" key="3">
    <source>
        <dbReference type="Proteomes" id="UP001551675"/>
    </source>
</evidence>
<protein>
    <recommendedName>
        <fullName evidence="4">DUF1440 domain-containing protein</fullName>
    </recommendedName>
</protein>
<accession>A0ABV3GQD9</accession>
<keyword evidence="3" id="KW-1185">Reference proteome</keyword>